<evidence type="ECO:0000313" key="1">
    <source>
        <dbReference type="EMBL" id="KAK6498319.1"/>
    </source>
</evidence>
<dbReference type="Proteomes" id="UP001370758">
    <property type="component" value="Unassembled WGS sequence"/>
</dbReference>
<dbReference type="AlphaFoldDB" id="A0AAV9VWV2"/>
<gene>
    <name evidence="1" type="ORF">TWF481_010910</name>
</gene>
<accession>A0AAV9VWV2</accession>
<name>A0AAV9VWV2_9PEZI</name>
<organism evidence="1 2">
    <name type="scientific">Arthrobotrys musiformis</name>
    <dbReference type="NCBI Taxonomy" id="47236"/>
    <lineage>
        <taxon>Eukaryota</taxon>
        <taxon>Fungi</taxon>
        <taxon>Dikarya</taxon>
        <taxon>Ascomycota</taxon>
        <taxon>Pezizomycotina</taxon>
        <taxon>Orbiliomycetes</taxon>
        <taxon>Orbiliales</taxon>
        <taxon>Orbiliaceae</taxon>
        <taxon>Arthrobotrys</taxon>
    </lineage>
</organism>
<sequence>MADRLRVDEESQAPASESTALVNNQHCPLQHNARCIESYKWESTEIIGPQDSITKMQFEEIQIQGQLASVTSLNAAGTASFKVQRQPGTTLKDTIYKSFQDGYLGYLYSPVGIVLSLCTGVGATITLAETCRRSLSTGGSMVGASPFRNKVRERSDLLDRVLTCPPETRSELLNGLSDTEKSDLTFIISSIIRQLLQTGVSRDEKSFLAFDPTSNQNALVGIPFRMVDSPFLSIFRDTKDTAAFVILTLECLEVGQLRCQNSKLELNSLPTSTQVGPSDMSLHNARTNSASDATASEVHLSPQCNGVLACFVRVRDGEKPLARLPPLRLEADKRYEVRSISNGFLQASSCGSELRWHCRSFITTMFRSIASYLGLFVDRPVLLVPQTLQNSEAVQAFVR</sequence>
<dbReference type="EMBL" id="JAVHJL010000008">
    <property type="protein sequence ID" value="KAK6498319.1"/>
    <property type="molecule type" value="Genomic_DNA"/>
</dbReference>
<keyword evidence="2" id="KW-1185">Reference proteome</keyword>
<proteinExistence type="predicted"/>
<reference evidence="1 2" key="1">
    <citation type="submission" date="2023-08" db="EMBL/GenBank/DDBJ databases">
        <authorList>
            <person name="Palmer J.M."/>
        </authorList>
    </citation>
    <scope>NUCLEOTIDE SEQUENCE [LARGE SCALE GENOMIC DNA]</scope>
    <source>
        <strain evidence="1 2">TWF481</strain>
    </source>
</reference>
<evidence type="ECO:0000313" key="2">
    <source>
        <dbReference type="Proteomes" id="UP001370758"/>
    </source>
</evidence>
<comment type="caution">
    <text evidence="1">The sequence shown here is derived from an EMBL/GenBank/DDBJ whole genome shotgun (WGS) entry which is preliminary data.</text>
</comment>
<protein>
    <submittedName>
        <fullName evidence="1">Uncharacterized protein</fullName>
    </submittedName>
</protein>